<reference evidence="2" key="1">
    <citation type="journal article" date="2007" name="Nature">
        <title>The grapevine genome sequence suggests ancestral hexaploidization in major angiosperm phyla.</title>
        <authorList>
            <consortium name="The French-Italian Public Consortium for Grapevine Genome Characterization."/>
            <person name="Jaillon O."/>
            <person name="Aury J.-M."/>
            <person name="Noel B."/>
            <person name="Policriti A."/>
            <person name="Clepet C."/>
            <person name="Casagrande A."/>
            <person name="Choisne N."/>
            <person name="Aubourg S."/>
            <person name="Vitulo N."/>
            <person name="Jubin C."/>
            <person name="Vezzi A."/>
            <person name="Legeai F."/>
            <person name="Hugueney P."/>
            <person name="Dasilva C."/>
            <person name="Horner D."/>
            <person name="Mica E."/>
            <person name="Jublot D."/>
            <person name="Poulain J."/>
            <person name="Bruyere C."/>
            <person name="Billault A."/>
            <person name="Segurens B."/>
            <person name="Gouyvenoux M."/>
            <person name="Ugarte E."/>
            <person name="Cattonaro F."/>
            <person name="Anthouard V."/>
            <person name="Vico V."/>
            <person name="Del Fabbro C."/>
            <person name="Alaux M."/>
            <person name="Di Gaspero G."/>
            <person name="Dumas V."/>
            <person name="Felice N."/>
            <person name="Paillard S."/>
            <person name="Juman I."/>
            <person name="Moroldo M."/>
            <person name="Scalabrin S."/>
            <person name="Canaguier A."/>
            <person name="Le Clainche I."/>
            <person name="Malacrida G."/>
            <person name="Durand E."/>
            <person name="Pesole G."/>
            <person name="Laucou V."/>
            <person name="Chatelet P."/>
            <person name="Merdinoglu D."/>
            <person name="Delledonne M."/>
            <person name="Pezzotti M."/>
            <person name="Lecharny A."/>
            <person name="Scarpelli C."/>
            <person name="Artiguenave F."/>
            <person name="Pe M.E."/>
            <person name="Valle G."/>
            <person name="Morgante M."/>
            <person name="Caboche M."/>
            <person name="Adam-Blondon A.-F."/>
            <person name="Weissenbach J."/>
            <person name="Quetier F."/>
            <person name="Wincker P."/>
        </authorList>
    </citation>
    <scope>NUCLEOTIDE SEQUENCE [LARGE SCALE GENOMIC DNA]</scope>
    <source>
        <strain evidence="2">cv. Pinot noir / PN40024</strain>
    </source>
</reference>
<accession>F6HPH8</accession>
<evidence type="ECO:0000313" key="1">
    <source>
        <dbReference type="EMBL" id="CCB56606.1"/>
    </source>
</evidence>
<dbReference type="EMBL" id="FN596002">
    <property type="protein sequence ID" value="CCB56606.1"/>
    <property type="molecule type" value="Genomic_DNA"/>
</dbReference>
<dbReference type="STRING" id="29760.F6HPH8"/>
<dbReference type="InParanoid" id="F6HPH8"/>
<organism evidence="1 2">
    <name type="scientific">Vitis vinifera</name>
    <name type="common">Grape</name>
    <dbReference type="NCBI Taxonomy" id="29760"/>
    <lineage>
        <taxon>Eukaryota</taxon>
        <taxon>Viridiplantae</taxon>
        <taxon>Streptophyta</taxon>
        <taxon>Embryophyta</taxon>
        <taxon>Tracheophyta</taxon>
        <taxon>Spermatophyta</taxon>
        <taxon>Magnoliopsida</taxon>
        <taxon>eudicotyledons</taxon>
        <taxon>Gunneridae</taxon>
        <taxon>Pentapetalae</taxon>
        <taxon>rosids</taxon>
        <taxon>Vitales</taxon>
        <taxon>Vitaceae</taxon>
        <taxon>Viteae</taxon>
        <taxon>Vitis</taxon>
    </lineage>
</organism>
<evidence type="ECO:0000313" key="2">
    <source>
        <dbReference type="Proteomes" id="UP000009183"/>
    </source>
</evidence>
<dbReference type="PaxDb" id="29760-VIT_01s0026g01220.t01"/>
<proteinExistence type="predicted"/>
<dbReference type="AlphaFoldDB" id="F6HPH8"/>
<protein>
    <submittedName>
        <fullName evidence="1">Uncharacterized protein</fullName>
    </submittedName>
</protein>
<dbReference type="Proteomes" id="UP000009183">
    <property type="component" value="Chromosome 1"/>
</dbReference>
<dbReference type="OrthoDB" id="2288928at2759"/>
<keyword evidence="2" id="KW-1185">Reference proteome</keyword>
<sequence>MRGKKHKLGLNFLNLNLENFLIQNLELVDWIVSVIYNLLIFIHRFIDLSPNSVDDLLKVDVFYMVITGCENGCIRVIQPIVEHSEYPV</sequence>
<name>F6HPH8_VITVI</name>
<gene>
    <name evidence="1" type="ordered locus">VIT_01s0026g01220</name>
</gene>
<dbReference type="HOGENOM" id="CLU_2473519_0_0_1"/>